<accession>A0A8J4AUM1</accession>
<reference evidence="2" key="1">
    <citation type="journal article" date="2021" name="Proc. Natl. Acad. Sci. U.S.A.">
        <title>Three genomes in the algal genus Volvox reveal the fate of a haploid sex-determining region after a transition to homothallism.</title>
        <authorList>
            <person name="Yamamoto K."/>
            <person name="Hamaji T."/>
            <person name="Kawai-Toyooka H."/>
            <person name="Matsuzaki R."/>
            <person name="Takahashi F."/>
            <person name="Nishimura Y."/>
            <person name="Kawachi M."/>
            <person name="Noguchi H."/>
            <person name="Minakuchi Y."/>
            <person name="Umen J.G."/>
            <person name="Toyoda A."/>
            <person name="Nozaki H."/>
        </authorList>
    </citation>
    <scope>NUCLEOTIDE SEQUENCE</scope>
    <source>
        <strain evidence="2">NIES-3780</strain>
    </source>
</reference>
<protein>
    <submittedName>
        <fullName evidence="2">Uncharacterized protein</fullName>
    </submittedName>
</protein>
<gene>
    <name evidence="2" type="ORF">Vafri_4913</name>
</gene>
<evidence type="ECO:0000313" key="2">
    <source>
        <dbReference type="EMBL" id="GIL48236.1"/>
    </source>
</evidence>
<dbReference type="Proteomes" id="UP000747399">
    <property type="component" value="Unassembled WGS sequence"/>
</dbReference>
<dbReference type="AlphaFoldDB" id="A0A8J4AUM1"/>
<comment type="caution">
    <text evidence="2">The sequence shown here is derived from an EMBL/GenBank/DDBJ whole genome shotgun (WGS) entry which is preliminary data.</text>
</comment>
<sequence>MTDGRHRAVGCDGGDGTATATANATAANVSTGGVACNDPWRDGGSGSGGGLRTNERIDPATVAAVLNGALRRRHHNRNLAAAVAVRHTGRDGGSTCVGGTGGYDAGVAAAALPIDGAAADVTVARTGLEVVFVAPALLALFNSLHAASATWRQALSGPIQHGQ</sequence>
<name>A0A8J4AUM1_9CHLO</name>
<organism evidence="2 3">
    <name type="scientific">Volvox africanus</name>
    <dbReference type="NCBI Taxonomy" id="51714"/>
    <lineage>
        <taxon>Eukaryota</taxon>
        <taxon>Viridiplantae</taxon>
        <taxon>Chlorophyta</taxon>
        <taxon>core chlorophytes</taxon>
        <taxon>Chlorophyceae</taxon>
        <taxon>CS clade</taxon>
        <taxon>Chlamydomonadales</taxon>
        <taxon>Volvocaceae</taxon>
        <taxon>Volvox</taxon>
    </lineage>
</organism>
<evidence type="ECO:0000256" key="1">
    <source>
        <dbReference type="SAM" id="MobiDB-lite"/>
    </source>
</evidence>
<keyword evidence="3" id="KW-1185">Reference proteome</keyword>
<evidence type="ECO:0000313" key="3">
    <source>
        <dbReference type="Proteomes" id="UP000747399"/>
    </source>
</evidence>
<dbReference type="EMBL" id="BNCO01000005">
    <property type="protein sequence ID" value="GIL48236.1"/>
    <property type="molecule type" value="Genomic_DNA"/>
</dbReference>
<proteinExistence type="predicted"/>
<feature type="region of interest" description="Disordered" evidence="1">
    <location>
        <begin position="31"/>
        <end position="54"/>
    </location>
</feature>